<gene>
    <name evidence="1" type="ORF">EVG15_09510</name>
</gene>
<dbReference type="AlphaFoldDB" id="A0A519BKG2"/>
<proteinExistence type="predicted"/>
<reference evidence="1 2" key="1">
    <citation type="journal article" date="2019" name="ISME J.">
        <title>Insights into ecological role of a new deltaproteobacterial order Candidatus Acidulodesulfobacterales by metagenomics and metatranscriptomics.</title>
        <authorList>
            <person name="Tan S."/>
            <person name="Liu J."/>
            <person name="Fang Y."/>
            <person name="Hedlund B.P."/>
            <person name="Lian Z.H."/>
            <person name="Huang L.Y."/>
            <person name="Li J.T."/>
            <person name="Huang L.N."/>
            <person name="Li W.J."/>
            <person name="Jiang H.C."/>
            <person name="Dong H.L."/>
            <person name="Shu W.S."/>
        </authorList>
    </citation>
    <scope>NUCLEOTIDE SEQUENCE [LARGE SCALE GENOMIC DNA]</scope>
    <source>
        <strain evidence="1">AP1</strain>
    </source>
</reference>
<dbReference type="GO" id="GO:0016740">
    <property type="term" value="F:transferase activity"/>
    <property type="evidence" value="ECO:0007669"/>
    <property type="project" value="UniProtKB-KW"/>
</dbReference>
<evidence type="ECO:0000313" key="1">
    <source>
        <dbReference type="EMBL" id="RZD17761.1"/>
    </source>
</evidence>
<accession>A0A519BKG2</accession>
<dbReference type="Proteomes" id="UP000319296">
    <property type="component" value="Unassembled WGS sequence"/>
</dbReference>
<dbReference type="InterPro" id="IPR029044">
    <property type="entry name" value="Nucleotide-diphossugar_trans"/>
</dbReference>
<dbReference type="SUPFAM" id="SSF53448">
    <property type="entry name" value="Nucleotide-diphospho-sugar transferases"/>
    <property type="match status" value="1"/>
</dbReference>
<sequence>MNNPNSIEFNSPVLFIIFNRIDYVKKVFNSIKKVKPNKLYIASDGARTYIDNENITVKYVRDYVISNIDWECKVSTLFKENNLSPKKFISSAITWFFENEEYGIIIEEDCLPHEHFFRFCEELLIKYKDDERIMMISGQNNEINSEKRIKESYFFYKYTDIWGWASWRRSWKYYDLNMKGWEQLKKKGLYRTVSDIKGFQKYVKYVFDQLIEDNIETWDTQWSYACLANNGLCIIPVHNLVSNIGIFGVNTYRKTKGHYMPTIPINFPIIHPSFVFPDPAYNDFMYKHKLKKIKNRRFFAKILKFFGLYWFLRKFYKKLINLLTKNQ</sequence>
<comment type="caution">
    <text evidence="1">The sequence shown here is derived from an EMBL/GenBank/DDBJ whole genome shotgun (WGS) entry which is preliminary data.</text>
</comment>
<keyword evidence="1" id="KW-0808">Transferase</keyword>
<dbReference type="Gene3D" id="3.90.550.10">
    <property type="entry name" value="Spore Coat Polysaccharide Biosynthesis Protein SpsA, Chain A"/>
    <property type="match status" value="1"/>
</dbReference>
<dbReference type="EMBL" id="SGBB01000023">
    <property type="protein sequence ID" value="RZD17761.1"/>
    <property type="molecule type" value="Genomic_DNA"/>
</dbReference>
<protein>
    <submittedName>
        <fullName evidence="1">Nucleotide-diphospho-sugar transferase</fullName>
    </submittedName>
</protein>
<evidence type="ECO:0000313" key="2">
    <source>
        <dbReference type="Proteomes" id="UP000319296"/>
    </source>
</evidence>
<organism evidence="1 2">
    <name type="scientific">Candidatus Acididesulfobacter diazotrophicus</name>
    <dbReference type="NCBI Taxonomy" id="2597226"/>
    <lineage>
        <taxon>Bacteria</taxon>
        <taxon>Deltaproteobacteria</taxon>
        <taxon>Candidatus Acidulodesulfobacterales</taxon>
        <taxon>Candidatus Acididesulfobacter</taxon>
    </lineage>
</organism>
<name>A0A519BKG2_9DELT</name>